<evidence type="ECO:0000259" key="2">
    <source>
        <dbReference type="Pfam" id="PF12804"/>
    </source>
</evidence>
<dbReference type="Pfam" id="PF12804">
    <property type="entry name" value="NTP_transf_3"/>
    <property type="match status" value="1"/>
</dbReference>
<reference evidence="4" key="1">
    <citation type="submission" date="2019-01" db="EMBL/GenBank/DDBJ databases">
        <title>Sphingorhabdus lacus sp.nov., isolated from an oligotrophic freshwater lake.</title>
        <authorList>
            <person name="Park M."/>
        </authorList>
    </citation>
    <scope>NUCLEOTIDE SEQUENCE [LARGE SCALE GENOMIC DNA]</scope>
    <source>
        <strain evidence="4">IMCC1753</strain>
    </source>
</reference>
<dbReference type="InterPro" id="IPR025877">
    <property type="entry name" value="MobA-like_NTP_Trfase"/>
</dbReference>
<dbReference type="InterPro" id="IPR029044">
    <property type="entry name" value="Nucleotide-diphossugar_trans"/>
</dbReference>
<dbReference type="EMBL" id="CP035733">
    <property type="protein sequence ID" value="QGY81204.1"/>
    <property type="molecule type" value="Genomic_DNA"/>
</dbReference>
<dbReference type="Gene3D" id="3.90.550.10">
    <property type="entry name" value="Spore Coat Polysaccharide Biosynthesis Protein SpsA, Chain A"/>
    <property type="match status" value="1"/>
</dbReference>
<gene>
    <name evidence="3" type="ORF">EUU25_11630</name>
</gene>
<dbReference type="SUPFAM" id="SSF53448">
    <property type="entry name" value="Nucleotide-diphospho-sugar transferases"/>
    <property type="match status" value="1"/>
</dbReference>
<protein>
    <recommendedName>
        <fullName evidence="2">MobA-like NTP transferase domain-containing protein</fullName>
    </recommendedName>
</protein>
<dbReference type="AlphaFoldDB" id="A0A6I6L8S9"/>
<evidence type="ECO:0000313" key="4">
    <source>
        <dbReference type="Proteomes" id="UP000428803"/>
    </source>
</evidence>
<organism evidence="3 4">
    <name type="scientific">Sphingorhabdus lacus</name>
    <dbReference type="NCBI Taxonomy" id="392610"/>
    <lineage>
        <taxon>Bacteria</taxon>
        <taxon>Pseudomonadati</taxon>
        <taxon>Pseudomonadota</taxon>
        <taxon>Alphaproteobacteria</taxon>
        <taxon>Sphingomonadales</taxon>
        <taxon>Sphingomonadaceae</taxon>
        <taxon>Sphingorhabdus</taxon>
    </lineage>
</organism>
<sequence>MTSPLAQGHTGWSALVLAGSRPKGDALAAHFGVSAKALIDFDGLPMLSHVLKALHATPAVRQIMVIAQNTDALLDAVEQGGGAVLRQSSAGISSSIAELAGTSGLPFPILVTTADHPLLEADLLSAFITDAGDADVAVGMVERSILIERYPSNKRTWLKFADGYWSGANLFALQSVKCLPALELWSRAEQDRKTAWKLFLHFGPWLAVRALTRTIGLGEALRQAGNRLGLKARLVPLATPEAAIDVDKPDDHRQALEIRLNRKQSNQT</sequence>
<feature type="domain" description="MobA-like NTP transferase" evidence="2">
    <location>
        <begin position="15"/>
        <end position="185"/>
    </location>
</feature>
<evidence type="ECO:0000313" key="3">
    <source>
        <dbReference type="EMBL" id="QGY81204.1"/>
    </source>
</evidence>
<dbReference type="OrthoDB" id="159246at2"/>
<name>A0A6I6L8S9_9SPHN</name>
<dbReference type="RefSeq" id="WP_158901161.1">
    <property type="nucleotide sequence ID" value="NZ_CP035733.1"/>
</dbReference>
<keyword evidence="1" id="KW-0460">Magnesium</keyword>
<evidence type="ECO:0000256" key="1">
    <source>
        <dbReference type="ARBA" id="ARBA00022842"/>
    </source>
</evidence>
<dbReference type="Proteomes" id="UP000428803">
    <property type="component" value="Chromosome"/>
</dbReference>
<dbReference type="KEGG" id="slaa:EUU25_11630"/>
<keyword evidence="4" id="KW-1185">Reference proteome</keyword>
<proteinExistence type="predicted"/>
<dbReference type="GO" id="GO:0016779">
    <property type="term" value="F:nucleotidyltransferase activity"/>
    <property type="evidence" value="ECO:0007669"/>
    <property type="project" value="UniProtKB-ARBA"/>
</dbReference>
<accession>A0A6I6L8S9</accession>